<dbReference type="Gene3D" id="2.130.10.130">
    <property type="entry name" value="Integrin alpha, N-terminal"/>
    <property type="match status" value="1"/>
</dbReference>
<dbReference type="Pfam" id="PF13517">
    <property type="entry name" value="FG-GAP_3"/>
    <property type="match status" value="2"/>
</dbReference>
<evidence type="ECO:0000313" key="4">
    <source>
        <dbReference type="EMBL" id="OEJ33446.1"/>
    </source>
</evidence>
<evidence type="ECO:0000256" key="3">
    <source>
        <dbReference type="SAM" id="SignalP"/>
    </source>
</evidence>
<dbReference type="PANTHER" id="PTHR46580">
    <property type="entry name" value="SENSOR KINASE-RELATED"/>
    <property type="match status" value="1"/>
</dbReference>
<feature type="compositionally biased region" description="Low complexity" evidence="2">
    <location>
        <begin position="45"/>
        <end position="64"/>
    </location>
</feature>
<dbReference type="InterPro" id="IPR028994">
    <property type="entry name" value="Integrin_alpha_N"/>
</dbReference>
<sequence>MRPFPTRPRVAGPPSRRAPVLTLATALVATLIGSAAAVPAAAAPAADKPKAAAPTEAEATAKAGAEAKRTGKRVEITAKRTENEEIWANPDGSFTAEQSLVPTRVYRSGKLVPLDTGLQKLKDGRVAPKATRSELTFSGGGNAPLVTMRKDGRDLTLTWPKPLPAPTLDGNSATYAEVLKGVDLRVAADATGFSHQLIVKTREAAANPALASLDFGLKGNGVTLRKEQNGELKALDPAGQPLFTSVKPQMWDSGADQPVPAIPAAAAKSFSESALKPSAGAQAAPAAGTPDPAVVDRVPAVDGISLRSKEADLGVDLKGDKLTLTTDRKLLTAPDTKFPVVIDPKWRDDWKSAWALAYKHNGIAGSAGNSYWNGGNLSNDARVGCAKDRDYGYAVVCAKTFFQIGMGDLAGKQILDATFRIQQRHAGSWNCQSGDIQIWDTETITGSTSWNNQPAWKRMVDSSSQSYGGRNCTSDGSLLELDVTSAVGDAARWNWPAWTMGLKSSNDTVDVSWRKMNPDSARISTRYNTLPNAPTDRSMQPEVACQGGVIGKTDMVELRARISDAEDNGLKAEFHYWNADDYGTLKASKIDVASGGVALLRVPLSELTANSYRWDVRGLDEAGAGPWAGQCVFSIDRSRPSALPGVTSAQFPENDDVNTAYARTEGTFALSNGGVSDVTQYQWYTAGDPTVRTVTAAANGAAQIKYTPNAAGPHALYVRSLDAAGNRSDVKPYHFYAKRKAERDKHGDLNGDGIIDIWSVDPGSGRLWMVPGKGNGTFGEPRLVDKGNFANAVSLSQWGSFGEDYYEDLVVLRPADDDATNNKLYVYRGAGDGTLQDPEAHRIELTARNNVHWAQAQQALAIGSVNDDNLDGKIGEDDHPDMLVKENGTLWLYFGTGGASLLPRNLPPVPLGNADWQNMTLIAPGDLNGDTLPEIWARDKTTGKIHQYTSRKATDSASPAALDLTVYGDPAVRTSAIASGFTGSAFPNLHSLGDFEKDGFADLWSRNASGVVNKYPGRQPLDGSVFGSAVQVAVSGTPWSECAYVDSATSTAQVKLCGPILAKFKAKGGVTHFGKPSGNVTETADGGRFVHLRTNGAASDNASIYWHPSTGAWLTMNAIRQKWMSLGAEKSFLGYPTSDENLTFDQVGWFSTFTGSGGSGAIYWAPETGPWSLHGTIYSKYLATGGPGGWLGYPTTDEVNHSDGIGRYNHFRHRKETYDTASIYWTTETQKAWSVRGAIRQKWVSLGAEKSFLGYPQSDEYDVAGGPREDFKGGYIRHNRTTGATVEHKPGDRTAHLRNDLAGDFNGDGRSDMATVYDFGSGTTALYVLPASEGGGFLAPVLAFNSGAGNFSAGNAQWVAGDFNADGRDDLAALYDYGDGDGPNGLFTFLGQADGTFKSLPRSAYVGAGNWDAFKAKLVAGDFNGDGRDDVAMFYDHGGSTGAHTFLSKPDGTFNPSFGSWRSGNGNWYWNESKQVAGDFNGDGRDDILALYGHGDGSVEAYTLLGKPDGGLADPVKSWNRKPGDWSYSASKLTSGDYNGDGRADAAIMFDYGLGRSALFTLTGKPDGGINEDFVSWTRPAGWFAFNLGNLVSGDTDKDGRDDLSVMYNAANGATLAYTFKARPDGGFNDHLRSWEAPPGTW</sequence>
<dbReference type="OrthoDB" id="4332189at2"/>
<feature type="chain" id="PRO_5009183754" description="VCBS repeat-containing protein" evidence="3">
    <location>
        <begin position="43"/>
        <end position="1642"/>
    </location>
</feature>
<gene>
    <name evidence="4" type="ORF">BGK67_20815</name>
</gene>
<feature type="signal peptide" evidence="3">
    <location>
        <begin position="1"/>
        <end position="42"/>
    </location>
</feature>
<name>A0A1E5PV30_9ACTN</name>
<dbReference type="PANTHER" id="PTHR46580:SF4">
    <property type="entry name" value="ATP_GTP-BINDING PROTEIN"/>
    <property type="match status" value="1"/>
</dbReference>
<dbReference type="SUPFAM" id="SSF69318">
    <property type="entry name" value="Integrin alpha N-terminal domain"/>
    <property type="match status" value="2"/>
</dbReference>
<dbReference type="InterPro" id="IPR013517">
    <property type="entry name" value="FG-GAP"/>
</dbReference>
<dbReference type="STRING" id="36818.BGK67_20815"/>
<dbReference type="Pfam" id="PF08310">
    <property type="entry name" value="LGFP"/>
    <property type="match status" value="3"/>
</dbReference>
<evidence type="ECO:0008006" key="6">
    <source>
        <dbReference type="Google" id="ProtNLM"/>
    </source>
</evidence>
<evidence type="ECO:0000256" key="1">
    <source>
        <dbReference type="ARBA" id="ARBA00022729"/>
    </source>
</evidence>
<protein>
    <recommendedName>
        <fullName evidence="6">VCBS repeat-containing protein</fullName>
    </recommendedName>
</protein>
<dbReference type="InterPro" id="IPR013207">
    <property type="entry name" value="LGFP"/>
</dbReference>
<evidence type="ECO:0000313" key="5">
    <source>
        <dbReference type="Proteomes" id="UP000095705"/>
    </source>
</evidence>
<comment type="caution">
    <text evidence="4">The sequence shown here is derived from an EMBL/GenBank/DDBJ whole genome shotgun (WGS) entry which is preliminary data.</text>
</comment>
<dbReference type="RefSeq" id="WP_069921666.1">
    <property type="nucleotide sequence ID" value="NZ_MEHK01000001.1"/>
</dbReference>
<proteinExistence type="predicted"/>
<dbReference type="Proteomes" id="UP000095705">
    <property type="component" value="Unassembled WGS sequence"/>
</dbReference>
<evidence type="ECO:0000256" key="2">
    <source>
        <dbReference type="SAM" id="MobiDB-lite"/>
    </source>
</evidence>
<keyword evidence="1 3" id="KW-0732">Signal</keyword>
<reference evidence="4 5" key="1">
    <citation type="submission" date="2016-08" db="EMBL/GenBank/DDBJ databases">
        <title>The complete genome of Streptomyces subrutilus 10-1-1.</title>
        <authorList>
            <person name="Chen X."/>
        </authorList>
    </citation>
    <scope>NUCLEOTIDE SEQUENCE [LARGE SCALE GENOMIC DNA]</scope>
    <source>
        <strain evidence="4 5">10-1-1</strain>
    </source>
</reference>
<dbReference type="InterPro" id="IPR006311">
    <property type="entry name" value="TAT_signal"/>
</dbReference>
<accession>A0A1E5PV30</accession>
<keyword evidence="5" id="KW-1185">Reference proteome</keyword>
<organism evidence="4 5">
    <name type="scientific">Streptomyces subrutilus</name>
    <dbReference type="NCBI Taxonomy" id="36818"/>
    <lineage>
        <taxon>Bacteria</taxon>
        <taxon>Bacillati</taxon>
        <taxon>Actinomycetota</taxon>
        <taxon>Actinomycetes</taxon>
        <taxon>Kitasatosporales</taxon>
        <taxon>Streptomycetaceae</taxon>
        <taxon>Streptomyces</taxon>
    </lineage>
</organism>
<dbReference type="PROSITE" id="PS51318">
    <property type="entry name" value="TAT"/>
    <property type="match status" value="1"/>
</dbReference>
<dbReference type="Gene3D" id="2.40.128.340">
    <property type="match status" value="4"/>
</dbReference>
<dbReference type="EMBL" id="MEHK01000001">
    <property type="protein sequence ID" value="OEJ33446.1"/>
    <property type="molecule type" value="Genomic_DNA"/>
</dbReference>
<feature type="region of interest" description="Disordered" evidence="2">
    <location>
        <begin position="45"/>
        <end position="70"/>
    </location>
</feature>